<dbReference type="PANTHER" id="PTHR22455:SF10">
    <property type="entry name" value="CILIA- AND FLAGELLA-ASSOCIATED PROTEIN 91"/>
    <property type="match status" value="1"/>
</dbReference>
<evidence type="ECO:0000259" key="7">
    <source>
        <dbReference type="Pfam" id="PF14738"/>
    </source>
</evidence>
<reference evidence="8 9" key="1">
    <citation type="submission" date="2022-12" db="EMBL/GenBank/DDBJ databases">
        <title>Chromosome-level genome assembly of true bugs.</title>
        <authorList>
            <person name="Ma L."/>
            <person name="Li H."/>
        </authorList>
    </citation>
    <scope>NUCLEOTIDE SEQUENCE [LARGE SCALE GENOMIC DNA]</scope>
    <source>
        <strain evidence="8">Lab_2022b</strain>
    </source>
</reference>
<evidence type="ECO:0000313" key="9">
    <source>
        <dbReference type="Proteomes" id="UP001461498"/>
    </source>
</evidence>
<comment type="similarity">
    <text evidence="5">Belongs to the CFAP91 family.</text>
</comment>
<dbReference type="AlphaFoldDB" id="A0AAW1DHY8"/>
<comment type="subcellular location">
    <subcellularLocation>
        <location evidence="1">Cytoplasm</location>
        <location evidence="1">Cytoskeleton</location>
        <location evidence="1">Cilium axoneme</location>
    </subcellularLocation>
</comment>
<proteinExistence type="inferred from homology"/>
<keyword evidence="3" id="KW-0206">Cytoskeleton</keyword>
<keyword evidence="4" id="KW-0966">Cell projection</keyword>
<evidence type="ECO:0000313" key="8">
    <source>
        <dbReference type="EMBL" id="KAK9510326.1"/>
    </source>
</evidence>
<dbReference type="GO" id="GO:0005930">
    <property type="term" value="C:axoneme"/>
    <property type="evidence" value="ECO:0007669"/>
    <property type="project" value="UniProtKB-SubCell"/>
</dbReference>
<evidence type="ECO:0000256" key="6">
    <source>
        <dbReference type="ARBA" id="ARBA00029555"/>
    </source>
</evidence>
<dbReference type="InterPro" id="IPR032840">
    <property type="entry name" value="CFAP91_dom"/>
</dbReference>
<dbReference type="InterPro" id="IPR026720">
    <property type="entry name" value="CFAP91"/>
</dbReference>
<evidence type="ECO:0000256" key="1">
    <source>
        <dbReference type="ARBA" id="ARBA00004430"/>
    </source>
</evidence>
<organism evidence="8 9">
    <name type="scientific">Rhynocoris fuscipes</name>
    <dbReference type="NCBI Taxonomy" id="488301"/>
    <lineage>
        <taxon>Eukaryota</taxon>
        <taxon>Metazoa</taxon>
        <taxon>Ecdysozoa</taxon>
        <taxon>Arthropoda</taxon>
        <taxon>Hexapoda</taxon>
        <taxon>Insecta</taxon>
        <taxon>Pterygota</taxon>
        <taxon>Neoptera</taxon>
        <taxon>Paraneoptera</taxon>
        <taxon>Hemiptera</taxon>
        <taxon>Heteroptera</taxon>
        <taxon>Panheteroptera</taxon>
        <taxon>Cimicomorpha</taxon>
        <taxon>Reduviidae</taxon>
        <taxon>Harpactorinae</taxon>
        <taxon>Harpactorini</taxon>
        <taxon>Rhynocoris</taxon>
    </lineage>
</organism>
<evidence type="ECO:0000256" key="4">
    <source>
        <dbReference type="ARBA" id="ARBA00023273"/>
    </source>
</evidence>
<comment type="caution">
    <text evidence="8">The sequence shown here is derived from an EMBL/GenBank/DDBJ whole genome shotgun (WGS) entry which is preliminary data.</text>
</comment>
<accession>A0AAW1DHY8</accession>
<sequence>MESAYDELQKAVMFFTSKSKKCQTIYKDSECQTDPWAPPYIIHSRDVGVVPEALTLTEYYWGYGLPFDKLDVLKLDGIRKKKAWELYYMNGPFTKEQAQKAISYLSFKEPNFVEEEYNRIIEARLELAAKEIKEQKDLLAQRRNLKIANLKERSENFLTIKKYSLNKNLNKALRLLNNKDRGITNRCFPKGDLLQRYLDKSSDIYQVPTRCGADNKFYNQRIAVNFDDEFEILCSLDSNKIFKKPKEQYFHKAHVCDTTYWPAYHYKGVEEKKSPTFRRTSEIQIPSISLPDFAKEKVYRAAVFLQRLIRGRAIQSMMYSYRNQYLDTIMALRDTFGVCKESAAQVELEHIHHATAIRNYNLVTSIMAMVKGIINQTQGAVISSLLDFAYKELSRFEDERTTFKLVTGVHHTRWARESEEAGVRQKELRRRRQHQEMTRMVVKGQQLSLDEFVNSLMNEAMAQEAEEAARETTQDKADLQEPRYHEEFIEAFDRELLTTRLLFSHMIPEAERLPIRQKVEERQEKYRRNAYRLIFGHEETDFSEDETESERNVRLARIKNNKEAVKNYEASRFPSLGMDQDEIYEYLQDFLHEARDRMNLLQEKSTTPVHRPAHVILPSINTVPSESSGDSSKCIDP</sequence>
<feature type="domain" description="CFAP91" evidence="7">
    <location>
        <begin position="23"/>
        <end position="174"/>
    </location>
</feature>
<evidence type="ECO:0000256" key="5">
    <source>
        <dbReference type="ARBA" id="ARBA00029468"/>
    </source>
</evidence>
<evidence type="ECO:0000256" key="3">
    <source>
        <dbReference type="ARBA" id="ARBA00023212"/>
    </source>
</evidence>
<protein>
    <recommendedName>
        <fullName evidence="6">Cilia- and flagella-associated protein 91</fullName>
    </recommendedName>
</protein>
<evidence type="ECO:0000256" key="2">
    <source>
        <dbReference type="ARBA" id="ARBA00022490"/>
    </source>
</evidence>
<dbReference type="Proteomes" id="UP001461498">
    <property type="component" value="Unassembled WGS sequence"/>
</dbReference>
<name>A0AAW1DHY8_9HEMI</name>
<keyword evidence="2" id="KW-0963">Cytoplasm</keyword>
<keyword evidence="9" id="KW-1185">Reference proteome</keyword>
<dbReference type="PANTHER" id="PTHR22455">
    <property type="entry name" value="CILIA- AND FLAGELLA-ASSOCIATED PROTEIN 91"/>
    <property type="match status" value="1"/>
</dbReference>
<gene>
    <name evidence="8" type="ORF">O3M35_005132</name>
</gene>
<dbReference type="EMBL" id="JAPXFL010000002">
    <property type="protein sequence ID" value="KAK9510326.1"/>
    <property type="molecule type" value="Genomic_DNA"/>
</dbReference>
<dbReference type="Pfam" id="PF14738">
    <property type="entry name" value="CFAP91"/>
    <property type="match status" value="1"/>
</dbReference>